<dbReference type="PANTHER" id="PTHR14493:SF87">
    <property type="entry name" value="ZINC FINGER CCCH DOMAIN-CONTAINING PROTEIN 66"/>
    <property type="match status" value="1"/>
</dbReference>
<dbReference type="AlphaFoldDB" id="A0AAP0BRH7"/>
<name>A0AAP0BRH7_9ASPA</name>
<keyword evidence="4 7" id="KW-0862">Zinc</keyword>
<dbReference type="Gene3D" id="1.25.40.20">
    <property type="entry name" value="Ankyrin repeat-containing domain"/>
    <property type="match status" value="1"/>
</dbReference>
<feature type="domain" description="C3H1-type" evidence="9">
    <location>
        <begin position="257"/>
        <end position="284"/>
    </location>
</feature>
<evidence type="ECO:0000313" key="11">
    <source>
        <dbReference type="Proteomes" id="UP001418222"/>
    </source>
</evidence>
<organism evidence="10 11">
    <name type="scientific">Platanthera zijinensis</name>
    <dbReference type="NCBI Taxonomy" id="2320716"/>
    <lineage>
        <taxon>Eukaryota</taxon>
        <taxon>Viridiplantae</taxon>
        <taxon>Streptophyta</taxon>
        <taxon>Embryophyta</taxon>
        <taxon>Tracheophyta</taxon>
        <taxon>Spermatophyta</taxon>
        <taxon>Magnoliopsida</taxon>
        <taxon>Liliopsida</taxon>
        <taxon>Asparagales</taxon>
        <taxon>Orchidaceae</taxon>
        <taxon>Orchidoideae</taxon>
        <taxon>Orchideae</taxon>
        <taxon>Orchidinae</taxon>
        <taxon>Platanthera</taxon>
    </lineage>
</organism>
<evidence type="ECO:0000256" key="2">
    <source>
        <dbReference type="ARBA" id="ARBA00022737"/>
    </source>
</evidence>
<dbReference type="GO" id="GO:0010468">
    <property type="term" value="P:regulation of gene expression"/>
    <property type="evidence" value="ECO:0007669"/>
    <property type="project" value="UniProtKB-ARBA"/>
</dbReference>
<dbReference type="Proteomes" id="UP001418222">
    <property type="component" value="Unassembled WGS sequence"/>
</dbReference>
<dbReference type="GO" id="GO:0008270">
    <property type="term" value="F:zinc ion binding"/>
    <property type="evidence" value="ECO:0007669"/>
    <property type="project" value="UniProtKB-KW"/>
</dbReference>
<dbReference type="InterPro" id="IPR045234">
    <property type="entry name" value="Unkempt-like"/>
</dbReference>
<dbReference type="EMBL" id="JBBWWQ010000005">
    <property type="protein sequence ID" value="KAK8947453.1"/>
    <property type="molecule type" value="Genomic_DNA"/>
</dbReference>
<dbReference type="GO" id="GO:0003677">
    <property type="term" value="F:DNA binding"/>
    <property type="evidence" value="ECO:0007669"/>
    <property type="project" value="UniProtKB-KW"/>
</dbReference>
<evidence type="ECO:0000256" key="3">
    <source>
        <dbReference type="ARBA" id="ARBA00022771"/>
    </source>
</evidence>
<comment type="caution">
    <text evidence="10">The sequence shown here is derived from an EMBL/GenBank/DDBJ whole genome shotgun (WGS) entry which is preliminary data.</text>
</comment>
<dbReference type="InterPro" id="IPR000571">
    <property type="entry name" value="Znf_CCCH"/>
</dbReference>
<dbReference type="SMART" id="SM00248">
    <property type="entry name" value="ANK"/>
    <property type="match status" value="2"/>
</dbReference>
<dbReference type="InterPro" id="IPR002110">
    <property type="entry name" value="Ankyrin_rpt"/>
</dbReference>
<keyword evidence="5" id="KW-0238">DNA-binding</keyword>
<protein>
    <submittedName>
        <fullName evidence="10">Zinc finger CCCH domain-containing protein 66</fullName>
    </submittedName>
</protein>
<evidence type="ECO:0000256" key="7">
    <source>
        <dbReference type="PROSITE-ProRule" id="PRU00723"/>
    </source>
</evidence>
<evidence type="ECO:0000256" key="8">
    <source>
        <dbReference type="SAM" id="MobiDB-lite"/>
    </source>
</evidence>
<keyword evidence="11" id="KW-1185">Reference proteome</keyword>
<evidence type="ECO:0000313" key="10">
    <source>
        <dbReference type="EMBL" id="KAK8947453.1"/>
    </source>
</evidence>
<keyword evidence="3 7" id="KW-0863">Zinc-finger</keyword>
<evidence type="ECO:0000256" key="5">
    <source>
        <dbReference type="ARBA" id="ARBA00023125"/>
    </source>
</evidence>
<dbReference type="PROSITE" id="PS50088">
    <property type="entry name" value="ANK_REPEAT"/>
    <property type="match status" value="1"/>
</dbReference>
<dbReference type="SUPFAM" id="SSF48403">
    <property type="entry name" value="Ankyrin repeat"/>
    <property type="match status" value="1"/>
</dbReference>
<evidence type="ECO:0000256" key="4">
    <source>
        <dbReference type="ARBA" id="ARBA00022833"/>
    </source>
</evidence>
<feature type="compositionally biased region" description="Low complexity" evidence="8">
    <location>
        <begin position="1"/>
        <end position="10"/>
    </location>
</feature>
<gene>
    <name evidence="10" type="ORF">KSP39_PZI007299</name>
</gene>
<dbReference type="PROSITE" id="PS50103">
    <property type="entry name" value="ZF_C3H1"/>
    <property type="match status" value="1"/>
</dbReference>
<dbReference type="Pfam" id="PF12796">
    <property type="entry name" value="Ank_2"/>
    <property type="match status" value="1"/>
</dbReference>
<feature type="repeat" description="ANK" evidence="6">
    <location>
        <begin position="128"/>
        <end position="163"/>
    </location>
</feature>
<dbReference type="PROSITE" id="PS50297">
    <property type="entry name" value="ANK_REP_REGION"/>
    <property type="match status" value="1"/>
</dbReference>
<evidence type="ECO:0000256" key="6">
    <source>
        <dbReference type="PROSITE-ProRule" id="PRU00023"/>
    </source>
</evidence>
<dbReference type="InterPro" id="IPR036770">
    <property type="entry name" value="Ankyrin_rpt-contain_sf"/>
</dbReference>
<proteinExistence type="predicted"/>
<evidence type="ECO:0000259" key="9">
    <source>
        <dbReference type="PROSITE" id="PS50103"/>
    </source>
</evidence>
<keyword evidence="1 7" id="KW-0479">Metal-binding</keyword>
<evidence type="ECO:0000256" key="1">
    <source>
        <dbReference type="ARBA" id="ARBA00022723"/>
    </source>
</evidence>
<sequence>MCPGPRKQFPQPSPPPGSPVSMDFYTSMKTAPDASAVAEISTALLLELSASDNLAAFKQFVEEAGLHVDGSAQWYSRSVGMDSSSPARRMGYDYRTPLSIAALYGSTSVLSYILSHKFTDVNRRCGSDGVTALHCAAAGGSAASLQSARLLIEASADIDASDAMGNRPGEVIAKQLSSSMLKELEVLLKKTPCPRISSPQPSFPLPDIKTGIYVTDEFRMYSFKVKTCSRAYSHDWTECPFVHPGENARRRDPRKFSYSCVPCLEFRKASCHKGDACEYAHGVFESWLHPAQYRTRLCKDETACYRRVCFFAHKPEELRAVNPTSASIAGTVLSSPKSSQMGVSSFDMAAALVMQSAPGSPMSPSASSSSDLTPGWMNPVGSTVQLPSLYLPSSRLKSSLSARDINNHLELLQSPCTNWKSGSLNGAVASRVSDNYSNLAGSLDPSMLCQLQGCSLKLNQNVCSQKLLSGYGGSLPSSPRVNASSFALEHSMVKAIMNSRQAAFGKKSNSFVDRVVVPQHTPSMGLSDWGSPKGKLDWGIQEDELNKLRKSASFNSRSNAGNNAGAPAVAHLHGHALEQQQKQYLGSTARDFLSWEQLYGEDRMMMRQSKKPRSSKQRE</sequence>
<dbReference type="InterPro" id="IPR057444">
    <property type="entry name" value="Znf-CCCH_AtC3H23-like"/>
</dbReference>
<feature type="zinc finger region" description="C3H1-type" evidence="7">
    <location>
        <begin position="257"/>
        <end position="284"/>
    </location>
</feature>
<reference evidence="10 11" key="1">
    <citation type="journal article" date="2022" name="Nat. Plants">
        <title>Genomes of leafy and leafless Platanthera orchids illuminate the evolution of mycoheterotrophy.</title>
        <authorList>
            <person name="Li M.H."/>
            <person name="Liu K.W."/>
            <person name="Li Z."/>
            <person name="Lu H.C."/>
            <person name="Ye Q.L."/>
            <person name="Zhang D."/>
            <person name="Wang J.Y."/>
            <person name="Li Y.F."/>
            <person name="Zhong Z.M."/>
            <person name="Liu X."/>
            <person name="Yu X."/>
            <person name="Liu D.K."/>
            <person name="Tu X.D."/>
            <person name="Liu B."/>
            <person name="Hao Y."/>
            <person name="Liao X.Y."/>
            <person name="Jiang Y.T."/>
            <person name="Sun W.H."/>
            <person name="Chen J."/>
            <person name="Chen Y.Q."/>
            <person name="Ai Y."/>
            <person name="Zhai J.W."/>
            <person name="Wu S.S."/>
            <person name="Zhou Z."/>
            <person name="Hsiao Y.Y."/>
            <person name="Wu W.L."/>
            <person name="Chen Y.Y."/>
            <person name="Lin Y.F."/>
            <person name="Hsu J.L."/>
            <person name="Li C.Y."/>
            <person name="Wang Z.W."/>
            <person name="Zhao X."/>
            <person name="Zhong W.Y."/>
            <person name="Ma X.K."/>
            <person name="Ma L."/>
            <person name="Huang J."/>
            <person name="Chen G.Z."/>
            <person name="Huang M.Z."/>
            <person name="Huang L."/>
            <person name="Peng D.H."/>
            <person name="Luo Y.B."/>
            <person name="Zou S.Q."/>
            <person name="Chen S.P."/>
            <person name="Lan S."/>
            <person name="Tsai W.C."/>
            <person name="Van de Peer Y."/>
            <person name="Liu Z.J."/>
        </authorList>
    </citation>
    <scope>NUCLEOTIDE SEQUENCE [LARGE SCALE GENOMIC DNA]</scope>
    <source>
        <strain evidence="10">Lor287</strain>
    </source>
</reference>
<accession>A0AAP0BRH7</accession>
<dbReference type="FunFam" id="3.30.1370.210:FF:000009">
    <property type="entry name" value="Zinc finger CCCH domain-containing protein 66"/>
    <property type="match status" value="1"/>
</dbReference>
<dbReference type="Gene3D" id="3.30.1370.210">
    <property type="match status" value="1"/>
</dbReference>
<keyword evidence="6" id="KW-0040">ANK repeat</keyword>
<keyword evidence="2" id="KW-0677">Repeat</keyword>
<dbReference type="PANTHER" id="PTHR14493">
    <property type="entry name" value="UNKEMPT FAMILY MEMBER"/>
    <property type="match status" value="1"/>
</dbReference>
<feature type="region of interest" description="Disordered" evidence="8">
    <location>
        <begin position="1"/>
        <end position="21"/>
    </location>
</feature>
<dbReference type="Pfam" id="PF25512">
    <property type="entry name" value="zf-CCCH_AtC3H23"/>
    <property type="match status" value="1"/>
</dbReference>